<evidence type="ECO:0000256" key="5">
    <source>
        <dbReference type="ARBA" id="ARBA00022500"/>
    </source>
</evidence>
<protein>
    <recommendedName>
        <fullName evidence="10">Flagellar protein FliL</fullName>
    </recommendedName>
</protein>
<keyword evidence="6 10" id="KW-0812">Transmembrane</keyword>
<dbReference type="Pfam" id="PF03748">
    <property type="entry name" value="FliL"/>
    <property type="match status" value="1"/>
</dbReference>
<name>A0A927CYM7_9BACI</name>
<reference evidence="11" key="1">
    <citation type="submission" date="2020-09" db="EMBL/GenBank/DDBJ databases">
        <title>Bacillus faecalis sp. nov., a moderately halophilic bacterium isolated from cow faeces.</title>
        <authorList>
            <person name="Jiang L."/>
            <person name="Lee J."/>
        </authorList>
    </citation>
    <scope>NUCLEOTIDE SEQUENCE</scope>
    <source>
        <strain evidence="11">AGMB 02131</strain>
    </source>
</reference>
<evidence type="ECO:0000256" key="7">
    <source>
        <dbReference type="ARBA" id="ARBA00022779"/>
    </source>
</evidence>
<evidence type="ECO:0000256" key="10">
    <source>
        <dbReference type="RuleBase" id="RU364125"/>
    </source>
</evidence>
<feature type="transmembrane region" description="Helical" evidence="10">
    <location>
        <begin position="6"/>
        <end position="28"/>
    </location>
</feature>
<accession>A0A927CYM7</accession>
<keyword evidence="12" id="KW-1185">Reference proteome</keyword>
<evidence type="ECO:0000256" key="4">
    <source>
        <dbReference type="ARBA" id="ARBA00022475"/>
    </source>
</evidence>
<dbReference type="Proteomes" id="UP000602076">
    <property type="component" value="Unassembled WGS sequence"/>
</dbReference>
<sequence>MKNKALSAMLIILVSITLVGVIALVLILNKDGGSASAGAPSADELVEASVIVPEVTTNLADNDFVKIAFTIQTNDKKAKQELEKRMFQVNNIIISELSELNAEQLQGKQGKEQLQNIMKQSINGIMQEGTVEKVYITSSIIQ</sequence>
<dbReference type="GO" id="GO:0005886">
    <property type="term" value="C:plasma membrane"/>
    <property type="evidence" value="ECO:0007669"/>
    <property type="project" value="UniProtKB-SubCell"/>
</dbReference>
<dbReference type="NCBIfam" id="NF005826">
    <property type="entry name" value="PRK07718.1"/>
    <property type="match status" value="1"/>
</dbReference>
<comment type="caution">
    <text evidence="11">The sequence shown here is derived from an EMBL/GenBank/DDBJ whole genome shotgun (WGS) entry which is preliminary data.</text>
</comment>
<dbReference type="GO" id="GO:0071978">
    <property type="term" value="P:bacterial-type flagellum-dependent swarming motility"/>
    <property type="evidence" value="ECO:0007669"/>
    <property type="project" value="TreeGrafter"/>
</dbReference>
<gene>
    <name evidence="11" type="primary">fliL</name>
    <name evidence="11" type="ORF">IEO70_13895</name>
</gene>
<dbReference type="PANTHER" id="PTHR35091:SF2">
    <property type="entry name" value="FLAGELLAR PROTEIN FLIL"/>
    <property type="match status" value="1"/>
</dbReference>
<proteinExistence type="inferred from homology"/>
<keyword evidence="11" id="KW-0282">Flagellum</keyword>
<evidence type="ECO:0000256" key="6">
    <source>
        <dbReference type="ARBA" id="ARBA00022692"/>
    </source>
</evidence>
<keyword evidence="5 10" id="KW-0145">Chemotaxis</keyword>
<keyword evidence="9 10" id="KW-0472">Membrane</keyword>
<evidence type="ECO:0000256" key="8">
    <source>
        <dbReference type="ARBA" id="ARBA00022989"/>
    </source>
</evidence>
<organism evidence="11 12">
    <name type="scientific">Peribacillus faecalis</name>
    <dbReference type="NCBI Taxonomy" id="2772559"/>
    <lineage>
        <taxon>Bacteria</taxon>
        <taxon>Bacillati</taxon>
        <taxon>Bacillota</taxon>
        <taxon>Bacilli</taxon>
        <taxon>Bacillales</taxon>
        <taxon>Bacillaceae</taxon>
        <taxon>Peribacillus</taxon>
    </lineage>
</organism>
<dbReference type="RefSeq" id="WP_190998968.1">
    <property type="nucleotide sequence ID" value="NZ_JACXSI010000034.1"/>
</dbReference>
<dbReference type="InterPro" id="IPR005503">
    <property type="entry name" value="FliL"/>
</dbReference>
<dbReference type="AlphaFoldDB" id="A0A927CYM7"/>
<keyword evidence="11" id="KW-0969">Cilium</keyword>
<dbReference type="GO" id="GO:0006935">
    <property type="term" value="P:chemotaxis"/>
    <property type="evidence" value="ECO:0007669"/>
    <property type="project" value="UniProtKB-KW"/>
</dbReference>
<evidence type="ECO:0000256" key="3">
    <source>
        <dbReference type="ARBA" id="ARBA00008281"/>
    </source>
</evidence>
<evidence type="ECO:0000256" key="9">
    <source>
        <dbReference type="ARBA" id="ARBA00023136"/>
    </source>
</evidence>
<evidence type="ECO:0000256" key="1">
    <source>
        <dbReference type="ARBA" id="ARBA00002254"/>
    </source>
</evidence>
<comment type="similarity">
    <text evidence="3 10">Belongs to the FliL family.</text>
</comment>
<dbReference type="PANTHER" id="PTHR35091">
    <property type="entry name" value="FLAGELLAR PROTEIN FLIL"/>
    <property type="match status" value="1"/>
</dbReference>
<keyword evidence="8 10" id="KW-1133">Transmembrane helix</keyword>
<evidence type="ECO:0000313" key="11">
    <source>
        <dbReference type="EMBL" id="MBD3109436.1"/>
    </source>
</evidence>
<evidence type="ECO:0000313" key="12">
    <source>
        <dbReference type="Proteomes" id="UP000602076"/>
    </source>
</evidence>
<comment type="subcellular location">
    <subcellularLocation>
        <location evidence="2">Cell membrane</location>
        <topology evidence="2">Single-pass membrane protein</topology>
    </subcellularLocation>
</comment>
<keyword evidence="4 10" id="KW-1003">Cell membrane</keyword>
<evidence type="ECO:0000256" key="2">
    <source>
        <dbReference type="ARBA" id="ARBA00004162"/>
    </source>
</evidence>
<keyword evidence="7 10" id="KW-0283">Flagellar rotation</keyword>
<dbReference type="EMBL" id="JACXSI010000034">
    <property type="protein sequence ID" value="MBD3109436.1"/>
    <property type="molecule type" value="Genomic_DNA"/>
</dbReference>
<comment type="function">
    <text evidence="1 10">Controls the rotational direction of flagella during chemotaxis.</text>
</comment>
<dbReference type="GO" id="GO:0009425">
    <property type="term" value="C:bacterial-type flagellum basal body"/>
    <property type="evidence" value="ECO:0007669"/>
    <property type="project" value="InterPro"/>
</dbReference>
<keyword evidence="11" id="KW-0966">Cell projection</keyword>